<dbReference type="PANTHER" id="PTHR43806:SF11">
    <property type="entry name" value="CEREVISIN-RELATED"/>
    <property type="match status" value="1"/>
</dbReference>
<gene>
    <name evidence="9" type="ORF">ADL15_22840</name>
</gene>
<evidence type="ECO:0000313" key="9">
    <source>
        <dbReference type="EMBL" id="KUL30808.1"/>
    </source>
</evidence>
<proteinExistence type="inferred from homology"/>
<dbReference type="OrthoDB" id="614750at2"/>
<evidence type="ECO:0000256" key="2">
    <source>
        <dbReference type="ARBA" id="ARBA00022670"/>
    </source>
</evidence>
<dbReference type="InterPro" id="IPR000209">
    <property type="entry name" value="Peptidase_S8/S53_dom"/>
</dbReference>
<accession>A0A101JPJ8</accession>
<keyword evidence="3 6" id="KW-0378">Hydrolase</keyword>
<evidence type="ECO:0000256" key="3">
    <source>
        <dbReference type="ARBA" id="ARBA00022801"/>
    </source>
</evidence>
<dbReference type="InterPro" id="IPR022398">
    <property type="entry name" value="Peptidase_S8_His-AS"/>
</dbReference>
<dbReference type="InterPro" id="IPR023827">
    <property type="entry name" value="Peptidase_S8_Asp-AS"/>
</dbReference>
<keyword evidence="4 6" id="KW-0720">Serine protease</keyword>
<dbReference type="RefSeq" id="WP_067694737.1">
    <property type="nucleotide sequence ID" value="NZ_LLZH01000234.1"/>
</dbReference>
<dbReference type="AlphaFoldDB" id="A0A101JPJ8"/>
<feature type="domain" description="Peptidase S8/S53" evidence="8">
    <location>
        <begin position="456"/>
        <end position="578"/>
    </location>
</feature>
<dbReference type="PROSITE" id="PS00136">
    <property type="entry name" value="SUBTILASE_ASP"/>
    <property type="match status" value="1"/>
</dbReference>
<sequence length="746" mass="77069">MAKVDPRLRLVMDELTDRPGAAFAPAADVPLGARIGWDGRADGATIEVLVEAVPDGDLDDIATTVTGAQIGPAGTVRPVRLPVTALPALAGHAAVARIEASRPLFPELNWSRVECRAQDLHAGSPAIAGAGVVVAVIDSGIDYTHPAFRHADGSSRILALWDQAADAVAGGAVAFGREYARAELDEALRSPDPRAVVPHDDADPHGHGTHVAGILAGDERGRDLFTGIAPDAELIVVALRPDGASLGTSTHVVAALDFVRQRAGGRPAVVNLSQGTNIGGHGGESLLERRIDELSRRPGFVVVKSAGNERQWGVHAGGMLSPAEDHYVAFDVVSGDLDDDVIEVWFGAGDDVAVSLTTPGGSTSGQVRAGESLSYETGAGNRVRIDVDEDADGTGDRRASLILRRGTADQIQAGRWSIVLRAGVVADGRFDAWIERAPRGGLGAPEQSRFASRARDATRTVTIPGTARRVITVGSYVTKSPRPETIGTLSGFSSLGPTRDGREKPELAAPGDYIVSAQAGGGHVALPGTSMAAPHVAGAAALVLQAVPLLTAEQVRQVLRRSVRTDAAVGAGPDAGWGAGKLDVAAAVALARAAVFPRIVAVQADGARVVVKTDVATTARLLVRGAAPLDGAGPASVHRFDLSGLPAGRHRCAVEVAADGWVSADDDNGAGYVVPVGEPARPPVTEPVTDQAGYGFAVTAVTNPGGEPAIEYTVTDRRTREQASKLDGPALLVFLQDQVEGRSRTA</sequence>
<evidence type="ECO:0000256" key="6">
    <source>
        <dbReference type="PROSITE-ProRule" id="PRU01240"/>
    </source>
</evidence>
<evidence type="ECO:0000256" key="5">
    <source>
        <dbReference type="PIRSR" id="PIRSR615500-1"/>
    </source>
</evidence>
<comment type="caution">
    <text evidence="9">The sequence shown here is derived from an EMBL/GenBank/DDBJ whole genome shotgun (WGS) entry which is preliminary data.</text>
</comment>
<feature type="active site" description="Charge relay system" evidence="5 6">
    <location>
        <position position="207"/>
    </location>
</feature>
<dbReference type="Gene3D" id="2.60.120.1290">
    <property type="match status" value="1"/>
</dbReference>
<evidence type="ECO:0000313" key="10">
    <source>
        <dbReference type="Proteomes" id="UP000053244"/>
    </source>
</evidence>
<dbReference type="PANTHER" id="PTHR43806">
    <property type="entry name" value="PEPTIDASE S8"/>
    <property type="match status" value="1"/>
</dbReference>
<comment type="similarity">
    <text evidence="1 6 7">Belongs to the peptidase S8 family.</text>
</comment>
<dbReference type="InterPro" id="IPR036852">
    <property type="entry name" value="Peptidase_S8/S53_dom_sf"/>
</dbReference>
<evidence type="ECO:0000256" key="1">
    <source>
        <dbReference type="ARBA" id="ARBA00011073"/>
    </source>
</evidence>
<dbReference type="GO" id="GO:0004252">
    <property type="term" value="F:serine-type endopeptidase activity"/>
    <property type="evidence" value="ECO:0007669"/>
    <property type="project" value="UniProtKB-UniRule"/>
</dbReference>
<dbReference type="InterPro" id="IPR015500">
    <property type="entry name" value="Peptidase_S8_subtilisin-rel"/>
</dbReference>
<dbReference type="EMBL" id="LLZH01000234">
    <property type="protein sequence ID" value="KUL30808.1"/>
    <property type="molecule type" value="Genomic_DNA"/>
</dbReference>
<dbReference type="InterPro" id="IPR034045">
    <property type="entry name" value="Pep_S8_CspA-like"/>
</dbReference>
<name>A0A101JPJ8_9ACTN</name>
<feature type="domain" description="Peptidase S8/S53" evidence="8">
    <location>
        <begin position="129"/>
        <end position="312"/>
    </location>
</feature>
<dbReference type="CDD" id="cd07478">
    <property type="entry name" value="Peptidases_S8_CspA-like"/>
    <property type="match status" value="1"/>
</dbReference>
<protein>
    <recommendedName>
        <fullName evidence="8">Peptidase S8/S53 domain-containing protein</fullName>
    </recommendedName>
</protein>
<dbReference type="InterPro" id="IPR050131">
    <property type="entry name" value="Peptidase_S8_subtilisin-like"/>
</dbReference>
<keyword evidence="2 6" id="KW-0645">Protease</keyword>
<evidence type="ECO:0000256" key="7">
    <source>
        <dbReference type="RuleBase" id="RU003355"/>
    </source>
</evidence>
<dbReference type="SUPFAM" id="SSF52743">
    <property type="entry name" value="Subtilisin-like"/>
    <property type="match status" value="1"/>
</dbReference>
<organism evidence="9 10">
    <name type="scientific">Actinoplanes awajinensis subsp. mycoplanecinus</name>
    <dbReference type="NCBI Taxonomy" id="135947"/>
    <lineage>
        <taxon>Bacteria</taxon>
        <taxon>Bacillati</taxon>
        <taxon>Actinomycetota</taxon>
        <taxon>Actinomycetes</taxon>
        <taxon>Micromonosporales</taxon>
        <taxon>Micromonosporaceae</taxon>
        <taxon>Actinoplanes</taxon>
    </lineage>
</organism>
<dbReference type="InterPro" id="IPR023828">
    <property type="entry name" value="Peptidase_S8_Ser-AS"/>
</dbReference>
<dbReference type="PRINTS" id="PR00723">
    <property type="entry name" value="SUBTILISIN"/>
</dbReference>
<feature type="active site" description="Charge relay system" evidence="5 6">
    <location>
        <position position="138"/>
    </location>
</feature>
<feature type="active site" description="Charge relay system" evidence="5 6">
    <location>
        <position position="530"/>
    </location>
</feature>
<reference evidence="9 10" key="1">
    <citation type="submission" date="2015-10" db="EMBL/GenBank/DDBJ databases">
        <authorList>
            <person name="Gilbert D.G."/>
        </authorList>
    </citation>
    <scope>NUCLEOTIDE SEQUENCE [LARGE SCALE GENOMIC DNA]</scope>
    <source>
        <strain evidence="9 10">NRRL B-16712</strain>
    </source>
</reference>
<dbReference type="PROSITE" id="PS00138">
    <property type="entry name" value="SUBTILASE_SER"/>
    <property type="match status" value="1"/>
</dbReference>
<dbReference type="Proteomes" id="UP000053244">
    <property type="component" value="Unassembled WGS sequence"/>
</dbReference>
<evidence type="ECO:0000259" key="8">
    <source>
        <dbReference type="Pfam" id="PF00082"/>
    </source>
</evidence>
<dbReference type="PROSITE" id="PS00137">
    <property type="entry name" value="SUBTILASE_HIS"/>
    <property type="match status" value="1"/>
</dbReference>
<keyword evidence="10" id="KW-1185">Reference proteome</keyword>
<dbReference type="Pfam" id="PF00082">
    <property type="entry name" value="Peptidase_S8"/>
    <property type="match status" value="2"/>
</dbReference>
<dbReference type="GO" id="GO:0006508">
    <property type="term" value="P:proteolysis"/>
    <property type="evidence" value="ECO:0007669"/>
    <property type="project" value="UniProtKB-KW"/>
</dbReference>
<evidence type="ECO:0000256" key="4">
    <source>
        <dbReference type="ARBA" id="ARBA00022825"/>
    </source>
</evidence>
<dbReference type="PROSITE" id="PS51892">
    <property type="entry name" value="SUBTILASE"/>
    <property type="match status" value="1"/>
</dbReference>
<dbReference type="Gene3D" id="3.40.50.200">
    <property type="entry name" value="Peptidase S8/S53 domain"/>
    <property type="match status" value="1"/>
</dbReference>